<dbReference type="Proteomes" id="UP000008022">
    <property type="component" value="Unassembled WGS sequence"/>
</dbReference>
<dbReference type="AlphaFoldDB" id="A0A0E0Q6A7"/>
<proteinExistence type="predicted"/>
<reference evidence="1" key="2">
    <citation type="submission" date="2015-06" db="UniProtKB">
        <authorList>
            <consortium name="EnsemblPlants"/>
        </authorList>
    </citation>
    <scope>IDENTIFICATION</scope>
</reference>
<dbReference type="EnsemblPlants" id="ORUFI07G09290.1">
    <property type="protein sequence ID" value="ORUFI07G09290.1"/>
    <property type="gene ID" value="ORUFI07G09290"/>
</dbReference>
<evidence type="ECO:0000313" key="1">
    <source>
        <dbReference type="EnsemblPlants" id="ORUFI07G09290.1"/>
    </source>
</evidence>
<organism evidence="1 2">
    <name type="scientific">Oryza rufipogon</name>
    <name type="common">Brownbeard rice</name>
    <name type="synonym">Asian wild rice</name>
    <dbReference type="NCBI Taxonomy" id="4529"/>
    <lineage>
        <taxon>Eukaryota</taxon>
        <taxon>Viridiplantae</taxon>
        <taxon>Streptophyta</taxon>
        <taxon>Embryophyta</taxon>
        <taxon>Tracheophyta</taxon>
        <taxon>Spermatophyta</taxon>
        <taxon>Magnoliopsida</taxon>
        <taxon>Liliopsida</taxon>
        <taxon>Poales</taxon>
        <taxon>Poaceae</taxon>
        <taxon>BOP clade</taxon>
        <taxon>Oryzoideae</taxon>
        <taxon>Oryzeae</taxon>
        <taxon>Oryzinae</taxon>
        <taxon>Oryza</taxon>
    </lineage>
</organism>
<sequence>MRRPYRRASWWGRRGYIPSDDGVCDHLEWSRASRGEEATQVEGGGEARGGGAVWGWLLVEVEGRHGRRLSG</sequence>
<dbReference type="Gramene" id="ORUFI07G09290.1">
    <property type="protein sequence ID" value="ORUFI07G09290.1"/>
    <property type="gene ID" value="ORUFI07G09290"/>
</dbReference>
<reference evidence="2" key="1">
    <citation type="submission" date="2013-06" db="EMBL/GenBank/DDBJ databases">
        <authorList>
            <person name="Zhao Q."/>
        </authorList>
    </citation>
    <scope>NUCLEOTIDE SEQUENCE</scope>
    <source>
        <strain evidence="2">cv. W1943</strain>
    </source>
</reference>
<keyword evidence="2" id="KW-1185">Reference proteome</keyword>
<dbReference type="HOGENOM" id="CLU_2744457_0_0_1"/>
<accession>A0A0E0Q6A7</accession>
<name>A0A0E0Q6A7_ORYRU</name>
<evidence type="ECO:0000313" key="2">
    <source>
        <dbReference type="Proteomes" id="UP000008022"/>
    </source>
</evidence>
<protein>
    <submittedName>
        <fullName evidence="1">Uncharacterized protein</fullName>
    </submittedName>
</protein>